<dbReference type="AlphaFoldDB" id="A0AAD7B6E6"/>
<organism evidence="1 2">
    <name type="scientific">Mycena rosella</name>
    <name type="common">Pink bonnet</name>
    <name type="synonym">Agaricus rosellus</name>
    <dbReference type="NCBI Taxonomy" id="1033263"/>
    <lineage>
        <taxon>Eukaryota</taxon>
        <taxon>Fungi</taxon>
        <taxon>Dikarya</taxon>
        <taxon>Basidiomycota</taxon>
        <taxon>Agaricomycotina</taxon>
        <taxon>Agaricomycetes</taxon>
        <taxon>Agaricomycetidae</taxon>
        <taxon>Agaricales</taxon>
        <taxon>Marasmiineae</taxon>
        <taxon>Mycenaceae</taxon>
        <taxon>Mycena</taxon>
    </lineage>
</organism>
<evidence type="ECO:0000313" key="2">
    <source>
        <dbReference type="Proteomes" id="UP001221757"/>
    </source>
</evidence>
<name>A0AAD7B6E6_MYCRO</name>
<sequence>KHFPALLTALKNASSRSPPLSCLLRRHLSHYSKHTMSDARSSMAASTTSLTVATKELLKAGFGEGLDYLEGITIH</sequence>
<reference evidence="1" key="1">
    <citation type="submission" date="2023-03" db="EMBL/GenBank/DDBJ databases">
        <title>Massive genome expansion in bonnet fungi (Mycena s.s.) driven by repeated elements and novel gene families across ecological guilds.</title>
        <authorList>
            <consortium name="Lawrence Berkeley National Laboratory"/>
            <person name="Harder C.B."/>
            <person name="Miyauchi S."/>
            <person name="Viragh M."/>
            <person name="Kuo A."/>
            <person name="Thoen E."/>
            <person name="Andreopoulos B."/>
            <person name="Lu D."/>
            <person name="Skrede I."/>
            <person name="Drula E."/>
            <person name="Henrissat B."/>
            <person name="Morin E."/>
            <person name="Kohler A."/>
            <person name="Barry K."/>
            <person name="LaButti K."/>
            <person name="Morin E."/>
            <person name="Salamov A."/>
            <person name="Lipzen A."/>
            <person name="Mereny Z."/>
            <person name="Hegedus B."/>
            <person name="Baldrian P."/>
            <person name="Stursova M."/>
            <person name="Weitz H."/>
            <person name="Taylor A."/>
            <person name="Grigoriev I.V."/>
            <person name="Nagy L.G."/>
            <person name="Martin F."/>
            <person name="Kauserud H."/>
        </authorList>
    </citation>
    <scope>NUCLEOTIDE SEQUENCE</scope>
    <source>
        <strain evidence="1">CBHHK067</strain>
    </source>
</reference>
<gene>
    <name evidence="1" type="ORF">B0H17DRAFT_966916</name>
</gene>
<dbReference type="Proteomes" id="UP001221757">
    <property type="component" value="Unassembled WGS sequence"/>
</dbReference>
<proteinExistence type="predicted"/>
<evidence type="ECO:0000313" key="1">
    <source>
        <dbReference type="EMBL" id="KAJ7611576.1"/>
    </source>
</evidence>
<feature type="non-terminal residue" evidence="1">
    <location>
        <position position="1"/>
    </location>
</feature>
<comment type="caution">
    <text evidence="1">The sequence shown here is derived from an EMBL/GenBank/DDBJ whole genome shotgun (WGS) entry which is preliminary data.</text>
</comment>
<protein>
    <submittedName>
        <fullName evidence="1">Uncharacterized protein</fullName>
    </submittedName>
</protein>
<accession>A0AAD7B6E6</accession>
<keyword evidence="2" id="KW-1185">Reference proteome</keyword>
<dbReference type="EMBL" id="JARKIE010000963">
    <property type="protein sequence ID" value="KAJ7611576.1"/>
    <property type="molecule type" value="Genomic_DNA"/>
</dbReference>